<keyword evidence="3" id="KW-1003">Cell membrane</keyword>
<feature type="region of interest" description="Disordered" evidence="8">
    <location>
        <begin position="1"/>
        <end position="22"/>
    </location>
</feature>
<sequence>MSRSLAADPATRAGLEAQVEATAPTPGPRLGVDVRRLSRFFLRRPGLVLSLIVVALVALAAFWPTLFTGRDPLLGVPADNFQPPSAHHWFGTDELGRDTYARVVHGAALSLKATLIAVAVAFVVGGTLGLVAGFVGRWVEDVLMRFVDVLLSIPALFLSLALVTALGYGTVKVAVAVGIASVASFARVMRAEVLRVRQAVFVEAARSSGTRWYSVLGRHVLPNATGPVIVLATLDFGTAVLAVSSLSFLGYGAAPPAPEWGTLVSDGRNYLANAWWLSTLPGLTVAATVLATNRIARALDGEWANQR</sequence>
<dbReference type="PROSITE" id="PS50928">
    <property type="entry name" value="ABC_TM1"/>
    <property type="match status" value="1"/>
</dbReference>
<organism evidence="10 11">
    <name type="scientific">Candidatus Protofrankia datiscae</name>
    <dbReference type="NCBI Taxonomy" id="2716812"/>
    <lineage>
        <taxon>Bacteria</taxon>
        <taxon>Bacillati</taxon>
        <taxon>Actinomycetota</taxon>
        <taxon>Actinomycetes</taxon>
        <taxon>Frankiales</taxon>
        <taxon>Frankiaceae</taxon>
        <taxon>Protofrankia</taxon>
    </lineage>
</organism>
<keyword evidence="4 7" id="KW-0812">Transmembrane</keyword>
<feature type="domain" description="ABC transmembrane type-1" evidence="9">
    <location>
        <begin position="107"/>
        <end position="296"/>
    </location>
</feature>
<gene>
    <name evidence="10" type="ordered locus">FsymDg_0387</name>
</gene>
<feature type="transmembrane region" description="Helical" evidence="7">
    <location>
        <begin position="46"/>
        <end position="66"/>
    </location>
</feature>
<dbReference type="GO" id="GO:0055085">
    <property type="term" value="P:transmembrane transport"/>
    <property type="evidence" value="ECO:0007669"/>
    <property type="project" value="InterPro"/>
</dbReference>
<dbReference type="InterPro" id="IPR000515">
    <property type="entry name" value="MetI-like"/>
</dbReference>
<keyword evidence="5 7" id="KW-1133">Transmembrane helix</keyword>
<dbReference type="EMBL" id="CP002801">
    <property type="protein sequence ID" value="AEH07948.1"/>
    <property type="molecule type" value="Genomic_DNA"/>
</dbReference>
<feature type="transmembrane region" description="Helical" evidence="7">
    <location>
        <begin position="169"/>
        <end position="188"/>
    </location>
</feature>
<dbReference type="Gene3D" id="1.10.3720.10">
    <property type="entry name" value="MetI-like"/>
    <property type="match status" value="1"/>
</dbReference>
<comment type="similarity">
    <text evidence="7">Belongs to the binding-protein-dependent transport system permease family.</text>
</comment>
<feature type="transmembrane region" description="Helical" evidence="7">
    <location>
        <begin position="228"/>
        <end position="254"/>
    </location>
</feature>
<dbReference type="GO" id="GO:0005886">
    <property type="term" value="C:plasma membrane"/>
    <property type="evidence" value="ECO:0007669"/>
    <property type="project" value="UniProtKB-SubCell"/>
</dbReference>
<dbReference type="Pfam" id="PF00528">
    <property type="entry name" value="BPD_transp_1"/>
    <property type="match status" value="1"/>
</dbReference>
<evidence type="ECO:0000259" key="9">
    <source>
        <dbReference type="PROSITE" id="PS50928"/>
    </source>
</evidence>
<name>F8B4K5_9ACTN</name>
<evidence type="ECO:0000256" key="4">
    <source>
        <dbReference type="ARBA" id="ARBA00022692"/>
    </source>
</evidence>
<feature type="transmembrane region" description="Helical" evidence="7">
    <location>
        <begin position="274"/>
        <end position="292"/>
    </location>
</feature>
<dbReference type="AlphaFoldDB" id="F8B4K5"/>
<feature type="transmembrane region" description="Helical" evidence="7">
    <location>
        <begin position="113"/>
        <end position="135"/>
    </location>
</feature>
<dbReference type="STRING" id="656024.FsymDg_0387"/>
<keyword evidence="11" id="KW-1185">Reference proteome</keyword>
<evidence type="ECO:0000313" key="11">
    <source>
        <dbReference type="Proteomes" id="UP000001549"/>
    </source>
</evidence>
<evidence type="ECO:0000256" key="5">
    <source>
        <dbReference type="ARBA" id="ARBA00022989"/>
    </source>
</evidence>
<proteinExistence type="inferred from homology"/>
<dbReference type="PANTHER" id="PTHR43386:SF25">
    <property type="entry name" value="PEPTIDE ABC TRANSPORTER PERMEASE PROTEIN"/>
    <property type="match status" value="1"/>
</dbReference>
<keyword evidence="2 7" id="KW-0813">Transport</keyword>
<evidence type="ECO:0000313" key="10">
    <source>
        <dbReference type="EMBL" id="AEH07948.1"/>
    </source>
</evidence>
<dbReference type="Proteomes" id="UP000001549">
    <property type="component" value="Chromosome"/>
</dbReference>
<dbReference type="KEGG" id="fsy:FsymDg_0387"/>
<comment type="subcellular location">
    <subcellularLocation>
        <location evidence="1 7">Cell membrane</location>
        <topology evidence="1 7">Multi-pass membrane protein</topology>
    </subcellularLocation>
</comment>
<dbReference type="SUPFAM" id="SSF161098">
    <property type="entry name" value="MetI-like"/>
    <property type="match status" value="1"/>
</dbReference>
<evidence type="ECO:0000256" key="6">
    <source>
        <dbReference type="ARBA" id="ARBA00023136"/>
    </source>
</evidence>
<dbReference type="PANTHER" id="PTHR43386">
    <property type="entry name" value="OLIGOPEPTIDE TRANSPORT SYSTEM PERMEASE PROTEIN APPC"/>
    <property type="match status" value="1"/>
</dbReference>
<accession>F8B4K5</accession>
<reference evidence="10 11" key="1">
    <citation type="submission" date="2011-05" db="EMBL/GenBank/DDBJ databases">
        <title>Complete sequence of chromosome of Frankia symbiont of Datisca glomerata.</title>
        <authorList>
            <consortium name="US DOE Joint Genome Institute"/>
            <person name="Lucas S."/>
            <person name="Han J."/>
            <person name="Lapidus A."/>
            <person name="Cheng J.-F."/>
            <person name="Goodwin L."/>
            <person name="Pitluck S."/>
            <person name="Peters L."/>
            <person name="Mikhailova N."/>
            <person name="Chertkov O."/>
            <person name="Teshima H."/>
            <person name="Han C."/>
            <person name="Tapia R."/>
            <person name="Land M."/>
            <person name="Hauser L."/>
            <person name="Kyrpides N."/>
            <person name="Ivanova N."/>
            <person name="Pagani I."/>
            <person name="Berry A."/>
            <person name="Pawlowski K."/>
            <person name="Persson T."/>
            <person name="Vanden Heuvel B."/>
            <person name="Benson D."/>
            <person name="Woyke T."/>
        </authorList>
    </citation>
    <scope>NUCLEOTIDE SEQUENCE [LARGE SCALE GENOMIC DNA]</scope>
    <source>
        <strain evidence="11">4085684</strain>
    </source>
</reference>
<dbReference type="eggNOG" id="COG1173">
    <property type="taxonomic scope" value="Bacteria"/>
</dbReference>
<protein>
    <submittedName>
        <fullName evidence="10">ABC-type transporter, integral membrane subunit</fullName>
    </submittedName>
</protein>
<evidence type="ECO:0000256" key="8">
    <source>
        <dbReference type="SAM" id="MobiDB-lite"/>
    </source>
</evidence>
<dbReference type="InterPro" id="IPR035906">
    <property type="entry name" value="MetI-like_sf"/>
</dbReference>
<evidence type="ECO:0000256" key="3">
    <source>
        <dbReference type="ARBA" id="ARBA00022475"/>
    </source>
</evidence>
<dbReference type="InterPro" id="IPR050366">
    <property type="entry name" value="BP-dependent_transpt_permease"/>
</dbReference>
<evidence type="ECO:0000256" key="7">
    <source>
        <dbReference type="RuleBase" id="RU363032"/>
    </source>
</evidence>
<keyword evidence="6 7" id="KW-0472">Membrane</keyword>
<dbReference type="HOGENOM" id="CLU_028518_5_2_11"/>
<evidence type="ECO:0000256" key="2">
    <source>
        <dbReference type="ARBA" id="ARBA00022448"/>
    </source>
</evidence>
<evidence type="ECO:0000256" key="1">
    <source>
        <dbReference type="ARBA" id="ARBA00004651"/>
    </source>
</evidence>
<dbReference type="CDD" id="cd06261">
    <property type="entry name" value="TM_PBP2"/>
    <property type="match status" value="1"/>
</dbReference>
<dbReference type="RefSeq" id="WP_013871942.1">
    <property type="nucleotide sequence ID" value="NC_015656.1"/>
</dbReference>
<feature type="transmembrane region" description="Helical" evidence="7">
    <location>
        <begin position="142"/>
        <end position="163"/>
    </location>
</feature>